<reference evidence="7" key="1">
    <citation type="journal article" date="2019" name="Int. J. Syst. Evol. Microbiol.">
        <title>The Global Catalogue of Microorganisms (GCM) 10K type strain sequencing project: providing services to taxonomists for standard genome sequencing and annotation.</title>
        <authorList>
            <consortium name="The Broad Institute Genomics Platform"/>
            <consortium name="The Broad Institute Genome Sequencing Center for Infectious Disease"/>
            <person name="Wu L."/>
            <person name="Ma J."/>
        </authorList>
    </citation>
    <scope>NUCLEOTIDE SEQUENCE [LARGE SCALE GENOMIC DNA]</scope>
    <source>
        <strain evidence="7">NBRC 105857</strain>
    </source>
</reference>
<evidence type="ECO:0000313" key="6">
    <source>
        <dbReference type="EMBL" id="GLR27332.1"/>
    </source>
</evidence>
<evidence type="ECO:0000259" key="5">
    <source>
        <dbReference type="Pfam" id="PF04357"/>
    </source>
</evidence>
<name>A0ABQ5YXW0_9BURK</name>
<keyword evidence="7" id="KW-1185">Reference proteome</keyword>
<protein>
    <recommendedName>
        <fullName evidence="5">Translocation and assembly module TamB C-terminal domain-containing protein</fullName>
    </recommendedName>
</protein>
<proteinExistence type="predicted"/>
<evidence type="ECO:0000313" key="7">
    <source>
        <dbReference type="Proteomes" id="UP001156664"/>
    </source>
</evidence>
<evidence type="ECO:0000256" key="2">
    <source>
        <dbReference type="ARBA" id="ARBA00022692"/>
    </source>
</evidence>
<keyword evidence="2" id="KW-0812">Transmembrane</keyword>
<accession>A0ABQ5YXW0</accession>
<dbReference type="PANTHER" id="PTHR36985:SF1">
    <property type="entry name" value="TRANSLOCATION AND ASSEMBLY MODULE SUBUNIT TAMB"/>
    <property type="match status" value="1"/>
</dbReference>
<dbReference type="Pfam" id="PF04357">
    <property type="entry name" value="TamB"/>
    <property type="match status" value="1"/>
</dbReference>
<sequence length="1326" mass="142277">MTLAWLVKTEAGMNWVFDVLHTRLDRNLQQDFKIEGATGNFWDGFKAGHLRWSDGKTTVDIDKLTLKINWPALQGPTLDIRELHVETLRVKTTPDPDSPPLVLPKSIDLPFNIELAGLLIDTLQIDPVVMTQVSGQASVKGHQLDLTRLALEVQHAKVQALAKATLSQPYKVDGVVSFSRDFDNVMADAKLDVAGDLQALQLKLDALGQDKRQRKVTQSVQATAVVSPFAKLKVRQLQAQTQKFNPHEWLDDAPSASLDMQLNVQPNADFSRVDGDLTLQNHAPGGLQHSRLPVRKLYAEFVLLLKDQLPKSARVNIKTLQFADGKQAAGAANGRMDWQATESGVDDTLGTASATLNLNALNLGVFAELPKPVAIDGRVSVQQLGQVLKLDSLDLKDGAARLAATGQVTLKPTYPVVLNANFDHVNPAAYVPRSASQRALKGDLNGRVELSGVLKPAGKARHGLPEGSVFLKVDRSSLAGSPLLIQLQAQAADQRVAVKQLDVNAVGNTLTATGAYGGQGDSLNLQVSMHHLPELGRALGQSLAGTADLSAKVTGRGTDLQADWTVNASQMRWQSRFSLAKAQGQFQMGLSPNAVWAGQLVVADLRVQAAQGDAQQWVDNLTLKLNGTRAAHQLVGSFSSGVRPFTRRATLEGDFALRGGIRTDKRGEMAWQGTLNRLQVKGLWRPVGALTLTEPVDMTLKSGEFELGQLNLKGEDDTLIHSEVLSIRGRSVVSRGSIDAITLPRISPILRKQMSLEPKALKLKAAWSYQANPGKVDGHVQVEHLSGGLQVLADSEIEVAIRTLKANLDFDRQGVRLALDFNADQFGVLQANLFVPVVKDGKSAGWHVAGNKPMQGSVAASLSQLGWLGPLISTGVRTSGYGQIALAIAGTADAPQVQGRLFARDLDIFQLDQGTRLEDGTITVDLNNDRAKIEEANFTVYNRQAPRGRIEELGALIQGVGKITASGQWNLSGQGGGLDIQVDRAALLQRPDRWMMVNAAVAVRQPIQPGGALKVTGIVDTLGAYIESPAQSVQTLGDDVVVRGQNGSSGRSGALDVNVRINLGKLFFLNAQGLKTRLDGGLQLTLQDGLLIGNRRTGRRLQANGTIQAVDGTYRAYGQDLTIVRGVVNFQGPLDNPGLNVRAVRKGVAVEAGVEITGSAQRPRVTLVSDPAVPDSEKLSWMIIGRGSNSSDRDSTILLTAAAAIFGDSDDSTTRKIAKSLGIDDFTLSSGSLTAADSRAVGSKVAIAPGADESAVVTGADDPLLSQRIVSLGKRLSDKVYISFDESLTTAANILKLNYQYSRRLSLIARTGADNAVDVLYQFSFD</sequence>
<dbReference type="Proteomes" id="UP001156664">
    <property type="component" value="Unassembled WGS sequence"/>
</dbReference>
<comment type="caution">
    <text evidence="6">The sequence shown here is derived from an EMBL/GenBank/DDBJ whole genome shotgun (WGS) entry which is preliminary data.</text>
</comment>
<evidence type="ECO:0000256" key="1">
    <source>
        <dbReference type="ARBA" id="ARBA00004167"/>
    </source>
</evidence>
<evidence type="ECO:0000256" key="4">
    <source>
        <dbReference type="ARBA" id="ARBA00023136"/>
    </source>
</evidence>
<feature type="domain" description="Translocation and assembly module TamB C-terminal" evidence="5">
    <location>
        <begin position="956"/>
        <end position="1325"/>
    </location>
</feature>
<dbReference type="InterPro" id="IPR007452">
    <property type="entry name" value="TamB_C"/>
</dbReference>
<keyword evidence="4" id="KW-0472">Membrane</keyword>
<comment type="subcellular location">
    <subcellularLocation>
        <location evidence="1">Membrane</location>
        <topology evidence="1">Single-pass membrane protein</topology>
    </subcellularLocation>
</comment>
<evidence type="ECO:0000256" key="3">
    <source>
        <dbReference type="ARBA" id="ARBA00022989"/>
    </source>
</evidence>
<gene>
    <name evidence="6" type="ORF">GCM10007875_24230</name>
</gene>
<dbReference type="EMBL" id="BSOJ01000030">
    <property type="protein sequence ID" value="GLR27332.1"/>
    <property type="molecule type" value="Genomic_DNA"/>
</dbReference>
<keyword evidence="3" id="KW-1133">Transmembrane helix</keyword>
<dbReference type="PANTHER" id="PTHR36985">
    <property type="entry name" value="TRANSLOCATION AND ASSEMBLY MODULE SUBUNIT TAMB"/>
    <property type="match status" value="1"/>
</dbReference>
<organism evidence="6 7">
    <name type="scientific">Limnobacter litoralis</name>
    <dbReference type="NCBI Taxonomy" id="481366"/>
    <lineage>
        <taxon>Bacteria</taxon>
        <taxon>Pseudomonadati</taxon>
        <taxon>Pseudomonadota</taxon>
        <taxon>Betaproteobacteria</taxon>
        <taxon>Burkholderiales</taxon>
        <taxon>Burkholderiaceae</taxon>
        <taxon>Limnobacter</taxon>
    </lineage>
</organism>